<reference evidence="1 2" key="1">
    <citation type="submission" date="2020-08" db="EMBL/GenBank/DDBJ databases">
        <title>Novel species isolated from subtropical streams in China.</title>
        <authorList>
            <person name="Lu H."/>
        </authorList>
    </citation>
    <scope>NUCLEOTIDE SEQUENCE [LARGE SCALE GENOMIC DNA]</scope>
    <source>
        <strain evidence="1 2">NL8W</strain>
    </source>
</reference>
<protein>
    <recommendedName>
        <fullName evidence="3">Lipoprotein</fullName>
    </recommendedName>
</protein>
<accession>A0ABR6ZDJ8</accession>
<organism evidence="1 2">
    <name type="scientific">Undibacterium umbellatum</name>
    <dbReference type="NCBI Taxonomy" id="2762300"/>
    <lineage>
        <taxon>Bacteria</taxon>
        <taxon>Pseudomonadati</taxon>
        <taxon>Pseudomonadota</taxon>
        <taxon>Betaproteobacteria</taxon>
        <taxon>Burkholderiales</taxon>
        <taxon>Oxalobacteraceae</taxon>
        <taxon>Undibacterium</taxon>
    </lineage>
</organism>
<sequence length="298" mass="33278">MQGYNHPLHHYHIPMRLWAAATLLLLAVGSLSGCDNKGKDQALQLTDWLRVSKTATGSQAAGTPPLHYAIRKPQRFWFIAYDDWQDLDYDLVNVIDDKDILIAKSSKYAKAQAALDSKSADTQVRLMTTYGETNIPLCPSSDMINAPPDSNFVDCLEINKLNKLTVKRVDFHGKLLQTVNMAANEWDDLSTQKNVAYYDEQQQAYILEIGKDNTYCRLIMPGKEKSLSFALNLTTTQGKCSDMASWAAITQKKLSKSLAFGELGKNASIWKKLEASHPGWKPVKLVASDLKQQTPPAK</sequence>
<dbReference type="Proteomes" id="UP000646911">
    <property type="component" value="Unassembled WGS sequence"/>
</dbReference>
<dbReference type="RefSeq" id="WP_186955345.1">
    <property type="nucleotide sequence ID" value="NZ_JACOFX010000012.1"/>
</dbReference>
<gene>
    <name evidence="1" type="ORF">H8L47_19880</name>
</gene>
<evidence type="ECO:0000313" key="2">
    <source>
        <dbReference type="Proteomes" id="UP000646911"/>
    </source>
</evidence>
<evidence type="ECO:0008006" key="3">
    <source>
        <dbReference type="Google" id="ProtNLM"/>
    </source>
</evidence>
<proteinExistence type="predicted"/>
<dbReference type="EMBL" id="JACOFX010000012">
    <property type="protein sequence ID" value="MBC3909830.1"/>
    <property type="molecule type" value="Genomic_DNA"/>
</dbReference>
<evidence type="ECO:0000313" key="1">
    <source>
        <dbReference type="EMBL" id="MBC3909830.1"/>
    </source>
</evidence>
<comment type="caution">
    <text evidence="1">The sequence shown here is derived from an EMBL/GenBank/DDBJ whole genome shotgun (WGS) entry which is preliminary data.</text>
</comment>
<name>A0ABR6ZDJ8_9BURK</name>
<keyword evidence="2" id="KW-1185">Reference proteome</keyword>